<keyword evidence="3 4" id="KW-0443">Lipid metabolism</keyword>
<feature type="active site" description="Proton acceptor" evidence="4">
    <location>
        <position position="156"/>
    </location>
</feature>
<accession>A0A401XNZ3</accession>
<keyword evidence="1 4" id="KW-0378">Hydrolase</keyword>
<dbReference type="EMBL" id="BHZE01000036">
    <property type="protein sequence ID" value="GCD78715.1"/>
    <property type="molecule type" value="Genomic_DNA"/>
</dbReference>
<evidence type="ECO:0000256" key="1">
    <source>
        <dbReference type="ARBA" id="ARBA00022801"/>
    </source>
</evidence>
<dbReference type="InterPro" id="IPR050301">
    <property type="entry name" value="NTE"/>
</dbReference>
<gene>
    <name evidence="6" type="ORF">JCM31826_21970</name>
</gene>
<organism evidence="6 7">
    <name type="scientific">Thermaurantimonas aggregans</name>
    <dbReference type="NCBI Taxonomy" id="2173829"/>
    <lineage>
        <taxon>Bacteria</taxon>
        <taxon>Pseudomonadati</taxon>
        <taxon>Bacteroidota</taxon>
        <taxon>Flavobacteriia</taxon>
        <taxon>Flavobacteriales</taxon>
        <taxon>Schleiferiaceae</taxon>
        <taxon>Thermaurantimonas</taxon>
    </lineage>
</organism>
<dbReference type="OrthoDB" id="9770965at2"/>
<feature type="short sequence motif" description="DGA/G" evidence="4">
    <location>
        <begin position="156"/>
        <end position="158"/>
    </location>
</feature>
<reference evidence="6 7" key="1">
    <citation type="submission" date="2018-11" db="EMBL/GenBank/DDBJ databases">
        <title>Schleiferia aggregans sp. nov., a moderately thermophilic heterotrophic bacterium isolated from microbial mats at a terrestrial hot spring.</title>
        <authorList>
            <person name="Iino T."/>
            <person name="Ohkuma M."/>
            <person name="Haruta S."/>
        </authorList>
    </citation>
    <scope>NUCLEOTIDE SEQUENCE [LARGE SCALE GENOMIC DNA]</scope>
    <source>
        <strain evidence="6 7">LA</strain>
    </source>
</reference>
<feature type="domain" description="PNPLA" evidence="5">
    <location>
        <begin position="11"/>
        <end position="169"/>
    </location>
</feature>
<evidence type="ECO:0000256" key="4">
    <source>
        <dbReference type="PROSITE-ProRule" id="PRU01161"/>
    </source>
</evidence>
<dbReference type="InterPro" id="IPR016035">
    <property type="entry name" value="Acyl_Trfase/lysoPLipase"/>
</dbReference>
<evidence type="ECO:0000313" key="7">
    <source>
        <dbReference type="Proteomes" id="UP000286715"/>
    </source>
</evidence>
<dbReference type="Pfam" id="PF01734">
    <property type="entry name" value="Patatin"/>
    <property type="match status" value="1"/>
</dbReference>
<sequence>MNHKTNVPIGIAFSGGGARGIAHAGVLQYLEEIGIRPAAVSGTSAGAIAGALYAAGLSPAEILERVKVNSVFKVFNFKNLKFGLSDLSYLRQILNESIPHDDFNQLKIPFYACVTNLTTGRWEIFSTGSVADAVVASSSIPVVFHPVVINGHTYVDGGLLNNLPIEPLKEKKLKIIGININVHGHQEQFDGMFSITKRVFDLALWSNTESRFLQCDLGIDIQETYNFGIFDFDKHQELFDAGYTAARNHHDQIMQLLNSIV</sequence>
<keyword evidence="7" id="KW-1185">Reference proteome</keyword>
<evidence type="ECO:0000259" key="5">
    <source>
        <dbReference type="PROSITE" id="PS51635"/>
    </source>
</evidence>
<dbReference type="GO" id="GO:0016042">
    <property type="term" value="P:lipid catabolic process"/>
    <property type="evidence" value="ECO:0007669"/>
    <property type="project" value="UniProtKB-UniRule"/>
</dbReference>
<protein>
    <submittedName>
        <fullName evidence="6">Phospholipase</fullName>
    </submittedName>
</protein>
<dbReference type="RefSeq" id="WP_124398769.1">
    <property type="nucleotide sequence ID" value="NZ_BHZE01000036.1"/>
</dbReference>
<keyword evidence="2 4" id="KW-0442">Lipid degradation</keyword>
<feature type="short sequence motif" description="GXSXG" evidence="4">
    <location>
        <begin position="42"/>
        <end position="46"/>
    </location>
</feature>
<dbReference type="Gene3D" id="3.40.1090.10">
    <property type="entry name" value="Cytosolic phospholipase A2 catalytic domain"/>
    <property type="match status" value="1"/>
</dbReference>
<dbReference type="GO" id="GO:0016787">
    <property type="term" value="F:hydrolase activity"/>
    <property type="evidence" value="ECO:0007669"/>
    <property type="project" value="UniProtKB-UniRule"/>
</dbReference>
<dbReference type="PROSITE" id="PS51635">
    <property type="entry name" value="PNPLA"/>
    <property type="match status" value="1"/>
</dbReference>
<feature type="active site" description="Nucleophile" evidence="4">
    <location>
        <position position="44"/>
    </location>
</feature>
<dbReference type="PANTHER" id="PTHR14226:SF29">
    <property type="entry name" value="NEUROPATHY TARGET ESTERASE SWS"/>
    <property type="match status" value="1"/>
</dbReference>
<comment type="caution">
    <text evidence="6">The sequence shown here is derived from an EMBL/GenBank/DDBJ whole genome shotgun (WGS) entry which is preliminary data.</text>
</comment>
<dbReference type="CDD" id="cd07205">
    <property type="entry name" value="Pat_PNPLA6_PNPLA7_NTE1_like"/>
    <property type="match status" value="1"/>
</dbReference>
<evidence type="ECO:0000256" key="3">
    <source>
        <dbReference type="ARBA" id="ARBA00023098"/>
    </source>
</evidence>
<dbReference type="AlphaFoldDB" id="A0A401XNZ3"/>
<dbReference type="PANTHER" id="PTHR14226">
    <property type="entry name" value="NEUROPATHY TARGET ESTERASE/SWISS CHEESE D.MELANOGASTER"/>
    <property type="match status" value="1"/>
</dbReference>
<name>A0A401XNZ3_9FLAO</name>
<dbReference type="InterPro" id="IPR002641">
    <property type="entry name" value="PNPLA_dom"/>
</dbReference>
<evidence type="ECO:0000256" key="2">
    <source>
        <dbReference type="ARBA" id="ARBA00022963"/>
    </source>
</evidence>
<proteinExistence type="predicted"/>
<dbReference type="SUPFAM" id="SSF52151">
    <property type="entry name" value="FabD/lysophospholipase-like"/>
    <property type="match status" value="1"/>
</dbReference>
<feature type="short sequence motif" description="GXGXXG" evidence="4">
    <location>
        <begin position="15"/>
        <end position="20"/>
    </location>
</feature>
<dbReference type="Proteomes" id="UP000286715">
    <property type="component" value="Unassembled WGS sequence"/>
</dbReference>
<evidence type="ECO:0000313" key="6">
    <source>
        <dbReference type="EMBL" id="GCD78715.1"/>
    </source>
</evidence>